<dbReference type="InterPro" id="IPR041489">
    <property type="entry name" value="PDZ_6"/>
</dbReference>
<dbReference type="InterPro" id="IPR001478">
    <property type="entry name" value="PDZ"/>
</dbReference>
<keyword evidence="4" id="KW-1185">Reference proteome</keyword>
<reference evidence="2 4" key="1">
    <citation type="submission" date="2014-07" db="EMBL/GenBank/DDBJ databases">
        <title>Epilithonimonas lactis LMG 22401 Genome.</title>
        <authorList>
            <person name="Pipes S.E."/>
            <person name="Stropko S.J."/>
        </authorList>
    </citation>
    <scope>NUCLEOTIDE SEQUENCE [LARGE SCALE GENOMIC DNA]</scope>
    <source>
        <strain evidence="2 4">LMG 24401</strain>
    </source>
</reference>
<accession>A0A085B7Y3</accession>
<dbReference type="SUPFAM" id="SSF50156">
    <property type="entry name" value="PDZ domain-like"/>
    <property type="match status" value="1"/>
</dbReference>
<name>A0A085B7Y3_9FLAO</name>
<dbReference type="InterPro" id="IPR021109">
    <property type="entry name" value="Peptidase_aspartic_dom_sf"/>
</dbReference>
<dbReference type="eggNOG" id="COG0793">
    <property type="taxonomic scope" value="Bacteria"/>
</dbReference>
<dbReference type="Pfam" id="PF17820">
    <property type="entry name" value="PDZ_6"/>
    <property type="match status" value="1"/>
</dbReference>
<feature type="domain" description="PDZ" evidence="1">
    <location>
        <begin position="344"/>
        <end position="426"/>
    </location>
</feature>
<protein>
    <submittedName>
        <fullName evidence="2">Peptide-binding protein</fullName>
    </submittedName>
</protein>
<proteinExistence type="predicted"/>
<dbReference type="RefSeq" id="WP_034972752.1">
    <property type="nucleotide sequence ID" value="NZ_FOFI01000003.1"/>
</dbReference>
<organism evidence="2 4">
    <name type="scientific">Epilithonimonas lactis</name>
    <dbReference type="NCBI Taxonomy" id="421072"/>
    <lineage>
        <taxon>Bacteria</taxon>
        <taxon>Pseudomonadati</taxon>
        <taxon>Bacteroidota</taxon>
        <taxon>Flavobacteriia</taxon>
        <taxon>Flavobacteriales</taxon>
        <taxon>Weeksellaceae</taxon>
        <taxon>Chryseobacterium group</taxon>
        <taxon>Epilithonimonas</taxon>
    </lineage>
</organism>
<dbReference type="EMBL" id="JPLY01000006">
    <property type="protein sequence ID" value="KFC18578.1"/>
    <property type="molecule type" value="Genomic_DNA"/>
</dbReference>
<evidence type="ECO:0000313" key="2">
    <source>
        <dbReference type="EMBL" id="KFC18578.1"/>
    </source>
</evidence>
<dbReference type="Proteomes" id="UP000028623">
    <property type="component" value="Unassembled WGS sequence"/>
</dbReference>
<evidence type="ECO:0000259" key="1">
    <source>
        <dbReference type="SMART" id="SM00228"/>
    </source>
</evidence>
<dbReference type="Gene3D" id="2.30.42.10">
    <property type="match status" value="1"/>
</dbReference>
<dbReference type="EMBL" id="JPLY01000001">
    <property type="protein sequence ID" value="KFC23089.1"/>
    <property type="molecule type" value="Genomic_DNA"/>
</dbReference>
<gene>
    <name evidence="3" type="ORF">IO89_00290</name>
    <name evidence="2" type="ORF">IO89_17150</name>
</gene>
<dbReference type="OrthoDB" id="3521766at2"/>
<dbReference type="SMART" id="SM00228">
    <property type="entry name" value="PDZ"/>
    <property type="match status" value="1"/>
</dbReference>
<comment type="caution">
    <text evidence="2">The sequence shown here is derived from an EMBL/GenBank/DDBJ whole genome shotgun (WGS) entry which is preliminary data.</text>
</comment>
<dbReference type="STRING" id="421072.SAMN04488097_2854"/>
<dbReference type="AlphaFoldDB" id="A0A085B7Y3"/>
<evidence type="ECO:0000313" key="3">
    <source>
        <dbReference type="EMBL" id="KFC23089.1"/>
    </source>
</evidence>
<sequence>MKFLIIFSLIFNIWTKAQDGFVLDNADKTVIKFQLINNLIFLPMTVNGVELNFLLDSGVAETLLFSLDNKEVDFKNIEKITFKGLGETVDIEALKSIKNNVKIGKNFTDNSHTIFLVLDESFNISQDIGIPVNGIIGYYFFKNHPVEINYIKKTLTVYKDRSKFPKKIKRYSDFPMSIEFNKPYLNADVEMKHDKQSSKLLLDLGNTDSVWLFPALIKNFMYNRPNIDDFLGRGFSGDIFGKRSRISSLSIGKFKFEKPIASMPDEFSIQHLKLVKDRKGSIGSEILRRFTVIFDYADNRIYFKPNRYLDDPFLIDGSGLEIKQDGLLWEKEQVKVQTSKTNRASNEISVIDNSPDSFQYKFALKPKFIVSGTRKDSPAQKAGLIKNDELISIDNKNVKEMTLNHIHRILKTNVSRKIELEIKRNGVPMTFKFILEDPIPYIEE</sequence>
<dbReference type="InterPro" id="IPR036034">
    <property type="entry name" value="PDZ_sf"/>
</dbReference>
<dbReference type="Gene3D" id="2.40.70.10">
    <property type="entry name" value="Acid Proteases"/>
    <property type="match status" value="1"/>
</dbReference>
<evidence type="ECO:0000313" key="4">
    <source>
        <dbReference type="Proteomes" id="UP000028623"/>
    </source>
</evidence>